<reference evidence="1 2" key="1">
    <citation type="journal article" date="2013" name="PLoS Pathog.">
        <title>Genomic analysis of the Kiwifruit pathogen Pseudomonas syringae pv. actinidiae provides insight into the origins of an emergent plant disease.</title>
        <authorList>
            <person name="McCann H.C."/>
            <person name="Rikkerink E.H."/>
            <person name="Bertels F."/>
            <person name="Fiers M."/>
            <person name="Lu A."/>
            <person name="Rees-George J."/>
            <person name="Andersen M.T."/>
            <person name="Gleave A.P."/>
            <person name="Haubold B."/>
            <person name="Wohlers M.W."/>
            <person name="Guttman D.S."/>
            <person name="Wang P.W."/>
            <person name="Straub C."/>
            <person name="Vanneste J.L."/>
            <person name="Rainey P.B."/>
            <person name="Templeton M.D."/>
        </authorList>
    </citation>
    <scope>NUCLEOTIDE SEQUENCE [LARGE SCALE GENOMIC DNA]</scope>
    <source>
        <strain evidence="1 2">ICMP 19096</strain>
    </source>
</reference>
<organism evidence="1 2">
    <name type="scientific">Pseudomonas syringae pv. actinidiae ICMP 19096</name>
    <dbReference type="NCBI Taxonomy" id="1194405"/>
    <lineage>
        <taxon>Bacteria</taxon>
        <taxon>Pseudomonadati</taxon>
        <taxon>Pseudomonadota</taxon>
        <taxon>Gammaproteobacteria</taxon>
        <taxon>Pseudomonadales</taxon>
        <taxon>Pseudomonadaceae</taxon>
        <taxon>Pseudomonas</taxon>
        <taxon>Pseudomonas syringae</taxon>
    </lineage>
</organism>
<sequence>MFEFVWPWVFALLPLPWLMRALLPAADSGEPALK</sequence>
<comment type="caution">
    <text evidence="1">The sequence shown here is derived from an EMBL/GenBank/DDBJ whole genome shotgun (WGS) entry which is preliminary data.</text>
</comment>
<gene>
    <name evidence="1" type="ORF">A245_10877</name>
</gene>
<accession>A0A656K063</accession>
<name>A0A656K063_PSESF</name>
<feature type="non-terminal residue" evidence="1">
    <location>
        <position position="34"/>
    </location>
</feature>
<proteinExistence type="predicted"/>
<dbReference type="Proteomes" id="UP000018849">
    <property type="component" value="Unassembled WGS sequence"/>
</dbReference>
<evidence type="ECO:0000313" key="2">
    <source>
        <dbReference type="Proteomes" id="UP000018849"/>
    </source>
</evidence>
<evidence type="ECO:0000313" key="1">
    <source>
        <dbReference type="EMBL" id="EPN64047.1"/>
    </source>
</evidence>
<protein>
    <submittedName>
        <fullName evidence="1">von Willebrand factor A</fullName>
    </submittedName>
</protein>
<dbReference type="AlphaFoldDB" id="A0A656K063"/>
<dbReference type="EMBL" id="AOKF01000910">
    <property type="protein sequence ID" value="EPN64047.1"/>
    <property type="molecule type" value="Genomic_DNA"/>
</dbReference>